<reference evidence="1 2" key="2">
    <citation type="journal article" date="2013" name="Plant Cell Physiol.">
        <title>Rice Annotation Project Database (RAP-DB): an integrative and interactive database for rice genomics.</title>
        <authorList>
            <person name="Sakai H."/>
            <person name="Lee S.S."/>
            <person name="Tanaka T."/>
            <person name="Numa H."/>
            <person name="Kim J."/>
            <person name="Kawahara Y."/>
            <person name="Wakimoto H."/>
            <person name="Yang C.C."/>
            <person name="Iwamoto M."/>
            <person name="Abe T."/>
            <person name="Yamada Y."/>
            <person name="Muto A."/>
            <person name="Inokuchi H."/>
            <person name="Ikemura T."/>
            <person name="Matsumoto T."/>
            <person name="Sasaki T."/>
            <person name="Itoh T."/>
        </authorList>
    </citation>
    <scope>NUCLEOTIDE SEQUENCE [LARGE SCALE GENOMIC DNA]</scope>
    <source>
        <strain evidence="2">cv. Nipponbare</strain>
    </source>
</reference>
<proteinExistence type="predicted"/>
<gene>
    <name evidence="1" type="ordered locus">Os06g0536466</name>
    <name evidence="1" type="ORF">OSNPB_060536466</name>
</gene>
<name>A0A0P0WXT1_ORYSJ</name>
<evidence type="ECO:0000313" key="1">
    <source>
        <dbReference type="EMBL" id="BAS98100.1"/>
    </source>
</evidence>
<keyword evidence="2" id="KW-1185">Reference proteome</keyword>
<dbReference type="AlphaFoldDB" id="A0A0P0WXT1"/>
<reference evidence="2" key="1">
    <citation type="journal article" date="2005" name="Nature">
        <title>The map-based sequence of the rice genome.</title>
        <authorList>
            <consortium name="International rice genome sequencing project (IRGSP)"/>
            <person name="Matsumoto T."/>
            <person name="Wu J."/>
            <person name="Kanamori H."/>
            <person name="Katayose Y."/>
            <person name="Fujisawa M."/>
            <person name="Namiki N."/>
            <person name="Mizuno H."/>
            <person name="Yamamoto K."/>
            <person name="Antonio B.A."/>
            <person name="Baba T."/>
            <person name="Sakata K."/>
            <person name="Nagamura Y."/>
            <person name="Aoki H."/>
            <person name="Arikawa K."/>
            <person name="Arita K."/>
            <person name="Bito T."/>
            <person name="Chiden Y."/>
            <person name="Fujitsuka N."/>
            <person name="Fukunaka R."/>
            <person name="Hamada M."/>
            <person name="Harada C."/>
            <person name="Hayashi A."/>
            <person name="Hijishita S."/>
            <person name="Honda M."/>
            <person name="Hosokawa S."/>
            <person name="Ichikawa Y."/>
            <person name="Idonuma A."/>
            <person name="Iijima M."/>
            <person name="Ikeda M."/>
            <person name="Ikeno M."/>
            <person name="Ito K."/>
            <person name="Ito S."/>
            <person name="Ito T."/>
            <person name="Ito Y."/>
            <person name="Ito Y."/>
            <person name="Iwabuchi A."/>
            <person name="Kamiya K."/>
            <person name="Karasawa W."/>
            <person name="Kurita K."/>
            <person name="Katagiri S."/>
            <person name="Kikuta A."/>
            <person name="Kobayashi H."/>
            <person name="Kobayashi N."/>
            <person name="Machita K."/>
            <person name="Maehara T."/>
            <person name="Masukawa M."/>
            <person name="Mizubayashi T."/>
            <person name="Mukai Y."/>
            <person name="Nagasaki H."/>
            <person name="Nagata Y."/>
            <person name="Naito S."/>
            <person name="Nakashima M."/>
            <person name="Nakama Y."/>
            <person name="Nakamichi Y."/>
            <person name="Nakamura M."/>
            <person name="Meguro A."/>
            <person name="Negishi M."/>
            <person name="Ohta I."/>
            <person name="Ohta T."/>
            <person name="Okamoto M."/>
            <person name="Ono N."/>
            <person name="Saji S."/>
            <person name="Sakaguchi M."/>
            <person name="Sakai K."/>
            <person name="Shibata M."/>
            <person name="Shimokawa T."/>
            <person name="Song J."/>
            <person name="Takazaki Y."/>
            <person name="Terasawa K."/>
            <person name="Tsugane M."/>
            <person name="Tsuji K."/>
            <person name="Ueda S."/>
            <person name="Waki K."/>
            <person name="Yamagata H."/>
            <person name="Yamamoto M."/>
            <person name="Yamamoto S."/>
            <person name="Yamane H."/>
            <person name="Yoshiki S."/>
            <person name="Yoshihara R."/>
            <person name="Yukawa K."/>
            <person name="Zhong H."/>
            <person name="Yano M."/>
            <person name="Yuan Q."/>
            <person name="Ouyang S."/>
            <person name="Liu J."/>
            <person name="Jones K.M."/>
            <person name="Gansberger K."/>
            <person name="Moffat K."/>
            <person name="Hill J."/>
            <person name="Bera J."/>
            <person name="Fadrosh D."/>
            <person name="Jin S."/>
            <person name="Johri S."/>
            <person name="Kim M."/>
            <person name="Overton L."/>
            <person name="Reardon M."/>
            <person name="Tsitrin T."/>
            <person name="Vuong H."/>
            <person name="Weaver B."/>
            <person name="Ciecko A."/>
            <person name="Tallon L."/>
            <person name="Jackson J."/>
            <person name="Pai G."/>
            <person name="Aken S.V."/>
            <person name="Utterback T."/>
            <person name="Reidmuller S."/>
            <person name="Feldblyum T."/>
            <person name="Hsiao J."/>
            <person name="Zismann V."/>
            <person name="Iobst S."/>
            <person name="de Vazeille A.R."/>
            <person name="Buell C.R."/>
            <person name="Ying K."/>
            <person name="Li Y."/>
            <person name="Lu T."/>
            <person name="Huang Y."/>
            <person name="Zhao Q."/>
            <person name="Feng Q."/>
            <person name="Zhang L."/>
            <person name="Zhu J."/>
            <person name="Weng Q."/>
            <person name="Mu J."/>
            <person name="Lu Y."/>
            <person name="Fan D."/>
            <person name="Liu Y."/>
            <person name="Guan J."/>
            <person name="Zhang Y."/>
            <person name="Yu S."/>
            <person name="Liu X."/>
            <person name="Zhang Y."/>
            <person name="Hong G."/>
            <person name="Han B."/>
            <person name="Choisne N."/>
            <person name="Demange N."/>
            <person name="Orjeda G."/>
            <person name="Samain S."/>
            <person name="Cattolico L."/>
            <person name="Pelletier E."/>
            <person name="Couloux A."/>
            <person name="Segurens B."/>
            <person name="Wincker P."/>
            <person name="D'Hont A."/>
            <person name="Scarpelli C."/>
            <person name="Weissenbach J."/>
            <person name="Salanoubat M."/>
            <person name="Quetier F."/>
            <person name="Yu Y."/>
            <person name="Kim H.R."/>
            <person name="Rambo T."/>
            <person name="Currie J."/>
            <person name="Collura K."/>
            <person name="Luo M."/>
            <person name="Yang T."/>
            <person name="Ammiraju J.S.S."/>
            <person name="Engler F."/>
            <person name="Soderlund C."/>
            <person name="Wing R.A."/>
            <person name="Palmer L.E."/>
            <person name="de la Bastide M."/>
            <person name="Spiegel L."/>
            <person name="Nascimento L."/>
            <person name="Zutavern T."/>
            <person name="O'Shaughnessy A."/>
            <person name="Dike S."/>
            <person name="Dedhia N."/>
            <person name="Preston R."/>
            <person name="Balija V."/>
            <person name="McCombie W.R."/>
            <person name="Chow T."/>
            <person name="Chen H."/>
            <person name="Chung M."/>
            <person name="Chen C."/>
            <person name="Shaw J."/>
            <person name="Wu H."/>
            <person name="Hsiao K."/>
            <person name="Chao Y."/>
            <person name="Chu M."/>
            <person name="Cheng C."/>
            <person name="Hour A."/>
            <person name="Lee P."/>
            <person name="Lin S."/>
            <person name="Lin Y."/>
            <person name="Liou J."/>
            <person name="Liu S."/>
            <person name="Hsing Y."/>
            <person name="Raghuvanshi S."/>
            <person name="Mohanty A."/>
            <person name="Bharti A.K."/>
            <person name="Gaur A."/>
            <person name="Gupta V."/>
            <person name="Kumar D."/>
            <person name="Ravi V."/>
            <person name="Vij S."/>
            <person name="Kapur A."/>
            <person name="Khurana P."/>
            <person name="Khurana P."/>
            <person name="Khurana J.P."/>
            <person name="Tyagi A.K."/>
            <person name="Gaikwad K."/>
            <person name="Singh A."/>
            <person name="Dalal V."/>
            <person name="Srivastava S."/>
            <person name="Dixit A."/>
            <person name="Pal A.K."/>
            <person name="Ghazi I.A."/>
            <person name="Yadav M."/>
            <person name="Pandit A."/>
            <person name="Bhargava A."/>
            <person name="Sureshbabu K."/>
            <person name="Batra K."/>
            <person name="Sharma T.R."/>
            <person name="Mohapatra T."/>
            <person name="Singh N.K."/>
            <person name="Messing J."/>
            <person name="Nelson A.B."/>
            <person name="Fuks G."/>
            <person name="Kavchok S."/>
            <person name="Keizer G."/>
            <person name="Linton E."/>
            <person name="Llaca V."/>
            <person name="Song R."/>
            <person name="Tanyolac B."/>
            <person name="Young S."/>
            <person name="Ho-Il K."/>
            <person name="Hahn J.H."/>
            <person name="Sangsakoo G."/>
            <person name="Vanavichit A."/>
            <person name="de Mattos Luiz.A.T."/>
            <person name="Zimmer P.D."/>
            <person name="Malone G."/>
            <person name="Dellagostin O."/>
            <person name="de Oliveira A.C."/>
            <person name="Bevan M."/>
            <person name="Bancroft I."/>
            <person name="Minx P."/>
            <person name="Cordum H."/>
            <person name="Wilson R."/>
            <person name="Cheng Z."/>
            <person name="Jin W."/>
            <person name="Jiang J."/>
            <person name="Leong S.A."/>
            <person name="Iwama H."/>
            <person name="Gojobori T."/>
            <person name="Itoh T."/>
            <person name="Niimura Y."/>
            <person name="Fujii Y."/>
            <person name="Habara T."/>
            <person name="Sakai H."/>
            <person name="Sato Y."/>
            <person name="Wilson G."/>
            <person name="Kumar K."/>
            <person name="McCouch S."/>
            <person name="Juretic N."/>
            <person name="Hoen D."/>
            <person name="Wright S."/>
            <person name="Bruskiewich R."/>
            <person name="Bureau T."/>
            <person name="Miyao A."/>
            <person name="Hirochika H."/>
            <person name="Nishikawa T."/>
            <person name="Kadowaki K."/>
            <person name="Sugiura M."/>
            <person name="Burr B."/>
            <person name="Sasaki T."/>
        </authorList>
    </citation>
    <scope>NUCLEOTIDE SEQUENCE [LARGE SCALE GENOMIC DNA]</scope>
    <source>
        <strain evidence="2">cv. Nipponbare</strain>
    </source>
</reference>
<dbReference type="PaxDb" id="39947-A0A0P0WXT1"/>
<accession>A0A0P0WXT1</accession>
<dbReference type="InParanoid" id="A0A0P0WXT1"/>
<reference evidence="1 2" key="3">
    <citation type="journal article" date="2013" name="Rice">
        <title>Improvement of the Oryza sativa Nipponbare reference genome using next generation sequence and optical map data.</title>
        <authorList>
            <person name="Kawahara Y."/>
            <person name="de la Bastide M."/>
            <person name="Hamilton J.P."/>
            <person name="Kanamori H."/>
            <person name="McCombie W.R."/>
            <person name="Ouyang S."/>
            <person name="Schwartz D.C."/>
            <person name="Tanaka T."/>
            <person name="Wu J."/>
            <person name="Zhou S."/>
            <person name="Childs K.L."/>
            <person name="Davidson R.M."/>
            <person name="Lin H."/>
            <person name="Quesada-Ocampo L."/>
            <person name="Vaillancourt B."/>
            <person name="Sakai H."/>
            <person name="Lee S.S."/>
            <person name="Kim J."/>
            <person name="Numa H."/>
            <person name="Itoh T."/>
            <person name="Buell C.R."/>
            <person name="Matsumoto T."/>
        </authorList>
    </citation>
    <scope>NUCLEOTIDE SEQUENCE [LARGE SCALE GENOMIC DNA]</scope>
    <source>
        <strain evidence="2">cv. Nipponbare</strain>
    </source>
</reference>
<sequence length="133" mass="14391">MCCHSHPDLTGLLLLVSCSLHRRRPGQQLSTMARKLRGQAASSGTYVPRAQHSRAVADRADVVRLRAGHVRNALGSAPWLQSDGMEADFFVVTGVDRSEAIHSRQGQRLCSPKEWGWAVHQSSRPAAAAAAAN</sequence>
<dbReference type="EMBL" id="AP014962">
    <property type="protein sequence ID" value="BAS98100.1"/>
    <property type="molecule type" value="Genomic_DNA"/>
</dbReference>
<organism evidence="1 2">
    <name type="scientific">Oryza sativa subsp. japonica</name>
    <name type="common">Rice</name>
    <dbReference type="NCBI Taxonomy" id="39947"/>
    <lineage>
        <taxon>Eukaryota</taxon>
        <taxon>Viridiplantae</taxon>
        <taxon>Streptophyta</taxon>
        <taxon>Embryophyta</taxon>
        <taxon>Tracheophyta</taxon>
        <taxon>Spermatophyta</taxon>
        <taxon>Magnoliopsida</taxon>
        <taxon>Liliopsida</taxon>
        <taxon>Poales</taxon>
        <taxon>Poaceae</taxon>
        <taxon>BOP clade</taxon>
        <taxon>Oryzoideae</taxon>
        <taxon>Oryzeae</taxon>
        <taxon>Oryzinae</taxon>
        <taxon>Oryza</taxon>
        <taxon>Oryza sativa</taxon>
    </lineage>
</organism>
<evidence type="ECO:0000313" key="2">
    <source>
        <dbReference type="Proteomes" id="UP000059680"/>
    </source>
</evidence>
<dbReference type="Proteomes" id="UP000059680">
    <property type="component" value="Chromosome 6"/>
</dbReference>
<protein>
    <submittedName>
        <fullName evidence="1">Os06g0536466 protein</fullName>
    </submittedName>
</protein>